<reference evidence="2" key="1">
    <citation type="journal article" date="2023" name="Plant J.">
        <title>The genome of the king protea, Protea cynaroides.</title>
        <authorList>
            <person name="Chang J."/>
            <person name="Duong T.A."/>
            <person name="Schoeman C."/>
            <person name="Ma X."/>
            <person name="Roodt D."/>
            <person name="Barker N."/>
            <person name="Li Z."/>
            <person name="Van de Peer Y."/>
            <person name="Mizrachi E."/>
        </authorList>
    </citation>
    <scope>NUCLEOTIDE SEQUENCE</scope>
    <source>
        <tissue evidence="2">Young leaves</tissue>
    </source>
</reference>
<dbReference type="Proteomes" id="UP001141806">
    <property type="component" value="Unassembled WGS sequence"/>
</dbReference>
<keyword evidence="3" id="KW-1185">Reference proteome</keyword>
<sequence>MRNKMHNDFVHKMPENVDAQGHGDAAETTSVVHKGIEKWADAVDGEASDDGDEVHFQDEEGEVHVAIIDTNVLVPFMADNLLGKQVVEALGQTHGMQDMVVHHESSILPLDEMNQVENNQVTTVLASPGGSVLLGCQGRVEVIFEDVVTVASVLEQQGGEFTTVNKRPPGRPPGSGNKKSSQMSAEETQLA</sequence>
<feature type="compositionally biased region" description="Polar residues" evidence="1">
    <location>
        <begin position="177"/>
        <end position="191"/>
    </location>
</feature>
<evidence type="ECO:0000313" key="2">
    <source>
        <dbReference type="EMBL" id="KAJ4963746.1"/>
    </source>
</evidence>
<protein>
    <submittedName>
        <fullName evidence="2">Uncharacterized protein</fullName>
    </submittedName>
</protein>
<dbReference type="EMBL" id="JAMYWD010000008">
    <property type="protein sequence ID" value="KAJ4963746.1"/>
    <property type="molecule type" value="Genomic_DNA"/>
</dbReference>
<name>A0A9Q0HEG1_9MAGN</name>
<gene>
    <name evidence="2" type="ORF">NE237_023685</name>
</gene>
<accession>A0A9Q0HEG1</accession>
<evidence type="ECO:0000313" key="3">
    <source>
        <dbReference type="Proteomes" id="UP001141806"/>
    </source>
</evidence>
<organism evidence="2 3">
    <name type="scientific">Protea cynaroides</name>
    <dbReference type="NCBI Taxonomy" id="273540"/>
    <lineage>
        <taxon>Eukaryota</taxon>
        <taxon>Viridiplantae</taxon>
        <taxon>Streptophyta</taxon>
        <taxon>Embryophyta</taxon>
        <taxon>Tracheophyta</taxon>
        <taxon>Spermatophyta</taxon>
        <taxon>Magnoliopsida</taxon>
        <taxon>Proteales</taxon>
        <taxon>Proteaceae</taxon>
        <taxon>Protea</taxon>
    </lineage>
</organism>
<feature type="region of interest" description="Disordered" evidence="1">
    <location>
        <begin position="160"/>
        <end position="191"/>
    </location>
</feature>
<comment type="caution">
    <text evidence="2">The sequence shown here is derived from an EMBL/GenBank/DDBJ whole genome shotgun (WGS) entry which is preliminary data.</text>
</comment>
<evidence type="ECO:0000256" key="1">
    <source>
        <dbReference type="SAM" id="MobiDB-lite"/>
    </source>
</evidence>
<proteinExistence type="predicted"/>
<dbReference type="AlphaFoldDB" id="A0A9Q0HEG1"/>